<dbReference type="InterPro" id="IPR012910">
    <property type="entry name" value="Plug_dom"/>
</dbReference>
<comment type="similarity">
    <text evidence="11 12">Belongs to the TonB-dependent receptor family.</text>
</comment>
<evidence type="ECO:0000313" key="17">
    <source>
        <dbReference type="Proteomes" id="UP000664914"/>
    </source>
</evidence>
<keyword evidence="6" id="KW-0408">Iron</keyword>
<evidence type="ECO:0000256" key="8">
    <source>
        <dbReference type="ARBA" id="ARBA00023077"/>
    </source>
</evidence>
<feature type="chain" id="PRO_5038112333" evidence="14">
    <location>
        <begin position="27"/>
        <end position="889"/>
    </location>
</feature>
<keyword evidence="7" id="KW-0406">Ion transport</keyword>
<keyword evidence="4" id="KW-0410">Iron transport</keyword>
<evidence type="ECO:0000256" key="2">
    <source>
        <dbReference type="ARBA" id="ARBA00022448"/>
    </source>
</evidence>
<evidence type="ECO:0000256" key="11">
    <source>
        <dbReference type="PROSITE-ProRule" id="PRU01360"/>
    </source>
</evidence>
<dbReference type="PROSITE" id="PS52016">
    <property type="entry name" value="TONB_DEPENDENT_REC_3"/>
    <property type="match status" value="1"/>
</dbReference>
<dbReference type="PANTHER" id="PTHR32552:SF81">
    <property type="entry name" value="TONB-DEPENDENT OUTER MEMBRANE RECEPTOR"/>
    <property type="match status" value="1"/>
</dbReference>
<accession>A0A975HFC9</accession>
<keyword evidence="14" id="KW-0732">Signal</keyword>
<feature type="domain" description="Secretin/TonB short N-terminal" evidence="15">
    <location>
        <begin position="51"/>
        <end position="102"/>
    </location>
</feature>
<feature type="signal peptide" evidence="14">
    <location>
        <begin position="1"/>
        <end position="26"/>
    </location>
</feature>
<evidence type="ECO:0000256" key="5">
    <source>
        <dbReference type="ARBA" id="ARBA00022692"/>
    </source>
</evidence>
<dbReference type="Gene3D" id="2.40.170.20">
    <property type="entry name" value="TonB-dependent receptor, beta-barrel domain"/>
    <property type="match status" value="1"/>
</dbReference>
<dbReference type="InterPro" id="IPR036942">
    <property type="entry name" value="Beta-barrel_TonB_sf"/>
</dbReference>
<dbReference type="RefSeq" id="WP_208633713.1">
    <property type="nucleotide sequence ID" value="NZ_CP059319.1"/>
</dbReference>
<dbReference type="GO" id="GO:0006826">
    <property type="term" value="P:iron ion transport"/>
    <property type="evidence" value="ECO:0007669"/>
    <property type="project" value="UniProtKB-KW"/>
</dbReference>
<dbReference type="InterPro" id="IPR011662">
    <property type="entry name" value="Secretin/TonB_short_N"/>
</dbReference>
<evidence type="ECO:0000256" key="13">
    <source>
        <dbReference type="SAM" id="MobiDB-lite"/>
    </source>
</evidence>
<dbReference type="EMBL" id="CP059319">
    <property type="protein sequence ID" value="QTH23280.1"/>
    <property type="molecule type" value="Genomic_DNA"/>
</dbReference>
<organism evidence="16 17">
    <name type="scientific">Rhizorhabdus wittichii</name>
    <dbReference type="NCBI Taxonomy" id="160791"/>
    <lineage>
        <taxon>Bacteria</taxon>
        <taxon>Pseudomonadati</taxon>
        <taxon>Pseudomonadota</taxon>
        <taxon>Alphaproteobacteria</taxon>
        <taxon>Sphingomonadales</taxon>
        <taxon>Sphingomonadaceae</taxon>
        <taxon>Rhizorhabdus</taxon>
    </lineage>
</organism>
<sequence>MNGFARTALTGSAAFMCVATASSAWAQSKIFNIPAQSATTGIAAFGQQADVQIAASRTVTQGKRTKAVKGEMSVGQALSQLLDGTGLQVWQTGVQTWTVVAARPTSRVVTHGRGTAYAALGDAVGASDPDNDAAARPAGSSSPASVASSQHAEPPETGDIVVTANRRETSINKVPISVSAMTQESLDRQGIKRIDDLARTTPGISFQRSSFAGIGNRSQISIRGIESNVGASTTGIYIDDTPIQTRNAGYTSTSVFPAIFDLERTEVLRGPQGTLFGSGSEGGTVRFITPDPGLSRFSTYDRAELSFTKNGEPSYEVGSAVGAPIVEDRLGVRLSAFFRRDGGWIDRVDRSTGKVLSSNQNSNESIVLRAALTWAPTSSLKITPSFYYQDLDSQGGDGYWESLSDAGAGRFLTGNAIGAPSSDKFKLPALKVEYDFGGATLVSNSSYLSRDAIANPDYTQFVRAVTTGSAFPLIPGEFSRGYFIDEQKGFTQEVRLQSNEHGSRLHWVLGLFYNRTRQVDTEIISSPFFPQIVLDTYGVDYITIFGNPLGARDSVYTDEQRTKDKQIAGFGQVDYDITDKLKATVGLRYAKVDFSFTSRNEGPFAGVATNTGSQSEKPLTPKFGISYQADGANLYYASAAKGFRPGGAQRRPPSSCASDLAALGITSAPETYDADSVWSYEVGTKNRLFGRSVNLATSAFWINWNNIQQNVPLNACGQSFVGNLGKAVSRGFDIAIDARIGDFTLGLSGGYTDAHYTQSIISGTAVVALKGEEISTISPWVAHISGQYDFALADHDGYVRLDYDYRSKGAKPNIAVFGVDPLLFRRPETHFFTARAGVNVGGLDVSLFVDNLFNAHPLLSRTRDIVSSTLIYGSTFRPRRIGVTLSYRK</sequence>
<dbReference type="SMART" id="SM00965">
    <property type="entry name" value="STN"/>
    <property type="match status" value="1"/>
</dbReference>
<evidence type="ECO:0000256" key="7">
    <source>
        <dbReference type="ARBA" id="ARBA00023065"/>
    </source>
</evidence>
<evidence type="ECO:0000256" key="10">
    <source>
        <dbReference type="ARBA" id="ARBA00023237"/>
    </source>
</evidence>
<dbReference type="Pfam" id="PF00593">
    <property type="entry name" value="TonB_dep_Rec_b-barrel"/>
    <property type="match status" value="1"/>
</dbReference>
<evidence type="ECO:0000313" key="16">
    <source>
        <dbReference type="EMBL" id="QTH23280.1"/>
    </source>
</evidence>
<name>A0A975HFC9_9SPHN</name>
<comment type="subcellular location">
    <subcellularLocation>
        <location evidence="1 11">Cell outer membrane</location>
        <topology evidence="1 11">Multi-pass membrane protein</topology>
    </subcellularLocation>
</comment>
<evidence type="ECO:0000256" key="9">
    <source>
        <dbReference type="ARBA" id="ARBA00023136"/>
    </source>
</evidence>
<dbReference type="Pfam" id="PF07715">
    <property type="entry name" value="Plug"/>
    <property type="match status" value="1"/>
</dbReference>
<keyword evidence="5 11" id="KW-0812">Transmembrane</keyword>
<evidence type="ECO:0000256" key="12">
    <source>
        <dbReference type="RuleBase" id="RU003357"/>
    </source>
</evidence>
<dbReference type="Proteomes" id="UP000664914">
    <property type="component" value="Chromosome"/>
</dbReference>
<dbReference type="Gene3D" id="3.55.50.30">
    <property type="match status" value="1"/>
</dbReference>
<evidence type="ECO:0000256" key="14">
    <source>
        <dbReference type="SAM" id="SignalP"/>
    </source>
</evidence>
<keyword evidence="10 11" id="KW-0998">Cell outer membrane</keyword>
<dbReference type="SUPFAM" id="SSF56935">
    <property type="entry name" value="Porins"/>
    <property type="match status" value="1"/>
</dbReference>
<evidence type="ECO:0000256" key="3">
    <source>
        <dbReference type="ARBA" id="ARBA00022452"/>
    </source>
</evidence>
<feature type="region of interest" description="Disordered" evidence="13">
    <location>
        <begin position="128"/>
        <end position="158"/>
    </location>
</feature>
<reference evidence="16" key="2">
    <citation type="submission" date="2021-04" db="EMBL/GenBank/DDBJ databases">
        <title>Isolation and genomic analysis of the ibuprofen-degrading bacterium Sphingomonas strain MPO218.</title>
        <authorList>
            <person name="Aulestia M."/>
            <person name="Flores A."/>
            <person name="Mangas E.L."/>
            <person name="Perez-Pulido A.J."/>
            <person name="Santero E."/>
            <person name="Camacho E.M."/>
        </authorList>
    </citation>
    <scope>NUCLEOTIDE SEQUENCE</scope>
    <source>
        <strain evidence="16">MPO218</strain>
    </source>
</reference>
<feature type="compositionally biased region" description="Low complexity" evidence="13">
    <location>
        <begin position="134"/>
        <end position="149"/>
    </location>
</feature>
<keyword evidence="9 11" id="KW-0472">Membrane</keyword>
<keyword evidence="2 11" id="KW-0813">Transport</keyword>
<evidence type="ECO:0000256" key="4">
    <source>
        <dbReference type="ARBA" id="ARBA00022496"/>
    </source>
</evidence>
<gene>
    <name evidence="16" type="ORF">HRJ34_07215</name>
</gene>
<keyword evidence="3 11" id="KW-1134">Transmembrane beta strand</keyword>
<evidence type="ECO:0000259" key="15">
    <source>
        <dbReference type="SMART" id="SM00965"/>
    </source>
</evidence>
<dbReference type="GO" id="GO:0009279">
    <property type="term" value="C:cell outer membrane"/>
    <property type="evidence" value="ECO:0007669"/>
    <property type="project" value="UniProtKB-SubCell"/>
</dbReference>
<reference evidence="16" key="1">
    <citation type="submission" date="2020-07" db="EMBL/GenBank/DDBJ databases">
        <authorList>
            <person name="Camacho E."/>
        </authorList>
    </citation>
    <scope>NUCLEOTIDE SEQUENCE</scope>
    <source>
        <strain evidence="16">MPO218</strain>
    </source>
</reference>
<protein>
    <submittedName>
        <fullName evidence="16">TonB-dependent receptor</fullName>
    </submittedName>
</protein>
<evidence type="ECO:0000256" key="6">
    <source>
        <dbReference type="ARBA" id="ARBA00023004"/>
    </source>
</evidence>
<dbReference type="AlphaFoldDB" id="A0A975HFC9"/>
<dbReference type="PANTHER" id="PTHR32552">
    <property type="entry name" value="FERRICHROME IRON RECEPTOR-RELATED"/>
    <property type="match status" value="1"/>
</dbReference>
<dbReference type="InterPro" id="IPR039426">
    <property type="entry name" value="TonB-dep_rcpt-like"/>
</dbReference>
<keyword evidence="16" id="KW-0675">Receptor</keyword>
<evidence type="ECO:0000256" key="1">
    <source>
        <dbReference type="ARBA" id="ARBA00004571"/>
    </source>
</evidence>
<keyword evidence="8 12" id="KW-0798">TonB box</keyword>
<dbReference type="InterPro" id="IPR000531">
    <property type="entry name" value="Beta-barrel_TonB"/>
</dbReference>
<proteinExistence type="inferred from homology"/>